<gene>
    <name evidence="2" type="ORF">DOTSEDRAFT_83503</name>
</gene>
<dbReference type="EMBL" id="KB446546">
    <property type="protein sequence ID" value="EME38834.1"/>
    <property type="molecule type" value="Genomic_DNA"/>
</dbReference>
<name>M2Y0K9_DOTSN</name>
<dbReference type="Gene3D" id="2.60.120.10">
    <property type="entry name" value="Jelly Rolls"/>
    <property type="match status" value="1"/>
</dbReference>
<dbReference type="eggNOG" id="ENOG502SQ28">
    <property type="taxonomic scope" value="Eukaryota"/>
</dbReference>
<proteinExistence type="predicted"/>
<evidence type="ECO:0000256" key="1">
    <source>
        <dbReference type="SAM" id="MobiDB-lite"/>
    </source>
</evidence>
<reference evidence="2 3" key="2">
    <citation type="journal article" date="2012" name="PLoS Pathog.">
        <title>Diverse lifestyles and strategies of plant pathogenesis encoded in the genomes of eighteen Dothideomycetes fungi.</title>
        <authorList>
            <person name="Ohm R.A."/>
            <person name="Feau N."/>
            <person name="Henrissat B."/>
            <person name="Schoch C.L."/>
            <person name="Horwitz B.A."/>
            <person name="Barry K.W."/>
            <person name="Condon B.J."/>
            <person name="Copeland A.C."/>
            <person name="Dhillon B."/>
            <person name="Glaser F."/>
            <person name="Hesse C.N."/>
            <person name="Kosti I."/>
            <person name="LaButti K."/>
            <person name="Lindquist E.A."/>
            <person name="Lucas S."/>
            <person name="Salamov A.A."/>
            <person name="Bradshaw R.E."/>
            <person name="Ciuffetti L."/>
            <person name="Hamelin R.C."/>
            <person name="Kema G.H.J."/>
            <person name="Lawrence C."/>
            <person name="Scott J.A."/>
            <person name="Spatafora J.W."/>
            <person name="Turgeon B.G."/>
            <person name="de Wit P.J.G.M."/>
            <person name="Zhong S."/>
            <person name="Goodwin S.B."/>
            <person name="Grigoriev I.V."/>
        </authorList>
    </citation>
    <scope>NUCLEOTIDE SEQUENCE [LARGE SCALE GENOMIC DNA]</scope>
    <source>
        <strain evidence="3">NZE10 / CBS 128990</strain>
    </source>
</reference>
<dbReference type="STRING" id="675120.M2Y0K9"/>
<protein>
    <submittedName>
        <fullName evidence="2">Uncharacterized protein</fullName>
    </submittedName>
</protein>
<keyword evidence="3" id="KW-1185">Reference proteome</keyword>
<sequence length="296" mass="32382">MSAIHSHPHENAGRSGYADPPDQVFNEQPGCGGMARPYAVNSAPANFVNDSDFEPQAFRNSLAPAWYESPMIDLKPGVVRRMHRTVSIEDSICVTGGIDHELDDACTTPCVQSGIASKPIEEEFHLAQDPKPRSKHIDRLAYAGAFYKTPFSDARSQGPNLRESVKRKSATGIRPCTSVRTNVSMTDNIATDIGSTSKPNAAFGHITVKLRQNNNFLRQALSPDDASDTNSKIVKSAPVEFKVYIAISQIPKIVGNVTCFTIDIDDTRIAHLCVPYQQVVADNNTWYSLGVPQIHS</sequence>
<evidence type="ECO:0000313" key="3">
    <source>
        <dbReference type="Proteomes" id="UP000016933"/>
    </source>
</evidence>
<evidence type="ECO:0000313" key="2">
    <source>
        <dbReference type="EMBL" id="EME38834.1"/>
    </source>
</evidence>
<dbReference type="Proteomes" id="UP000016933">
    <property type="component" value="Unassembled WGS sequence"/>
</dbReference>
<dbReference type="AlphaFoldDB" id="M2Y0K9"/>
<dbReference type="HOGENOM" id="CLU_940171_0_0_1"/>
<organism evidence="2 3">
    <name type="scientific">Dothistroma septosporum (strain NZE10 / CBS 128990)</name>
    <name type="common">Red band needle blight fungus</name>
    <name type="synonym">Mycosphaerella pini</name>
    <dbReference type="NCBI Taxonomy" id="675120"/>
    <lineage>
        <taxon>Eukaryota</taxon>
        <taxon>Fungi</taxon>
        <taxon>Dikarya</taxon>
        <taxon>Ascomycota</taxon>
        <taxon>Pezizomycotina</taxon>
        <taxon>Dothideomycetes</taxon>
        <taxon>Dothideomycetidae</taxon>
        <taxon>Mycosphaerellales</taxon>
        <taxon>Mycosphaerellaceae</taxon>
        <taxon>Dothistroma</taxon>
    </lineage>
</organism>
<dbReference type="InterPro" id="IPR014710">
    <property type="entry name" value="RmlC-like_jellyroll"/>
</dbReference>
<reference evidence="3" key="1">
    <citation type="journal article" date="2012" name="PLoS Genet.">
        <title>The genomes of the fungal plant pathogens Cladosporium fulvum and Dothistroma septosporum reveal adaptation to different hosts and lifestyles but also signatures of common ancestry.</title>
        <authorList>
            <person name="de Wit P.J.G.M."/>
            <person name="van der Burgt A."/>
            <person name="Oekmen B."/>
            <person name="Stergiopoulos I."/>
            <person name="Abd-Elsalam K.A."/>
            <person name="Aerts A.L."/>
            <person name="Bahkali A.H."/>
            <person name="Beenen H.G."/>
            <person name="Chettri P."/>
            <person name="Cox M.P."/>
            <person name="Datema E."/>
            <person name="de Vries R.P."/>
            <person name="Dhillon B."/>
            <person name="Ganley A.R."/>
            <person name="Griffiths S.A."/>
            <person name="Guo Y."/>
            <person name="Hamelin R.C."/>
            <person name="Henrissat B."/>
            <person name="Kabir M.S."/>
            <person name="Jashni M.K."/>
            <person name="Kema G."/>
            <person name="Klaubauf S."/>
            <person name="Lapidus A."/>
            <person name="Levasseur A."/>
            <person name="Lindquist E."/>
            <person name="Mehrabi R."/>
            <person name="Ohm R.A."/>
            <person name="Owen T.J."/>
            <person name="Salamov A."/>
            <person name="Schwelm A."/>
            <person name="Schijlen E."/>
            <person name="Sun H."/>
            <person name="van den Burg H.A."/>
            <person name="van Ham R.C.H.J."/>
            <person name="Zhang S."/>
            <person name="Goodwin S.B."/>
            <person name="Grigoriev I.V."/>
            <person name="Collemare J."/>
            <person name="Bradshaw R.E."/>
        </authorList>
    </citation>
    <scope>NUCLEOTIDE SEQUENCE [LARGE SCALE GENOMIC DNA]</scope>
    <source>
        <strain evidence="3">NZE10 / CBS 128990</strain>
    </source>
</reference>
<accession>M2Y0K9</accession>
<feature type="region of interest" description="Disordered" evidence="1">
    <location>
        <begin position="1"/>
        <end position="30"/>
    </location>
</feature>
<dbReference type="OrthoDB" id="5840532at2759"/>